<name>A0A2T6BK55_9RHOB</name>
<evidence type="ECO:0000313" key="7">
    <source>
        <dbReference type="Proteomes" id="UP000243978"/>
    </source>
</evidence>
<comment type="caution">
    <text evidence="6">The sequence shown here is derived from an EMBL/GenBank/DDBJ whole genome shotgun (WGS) entry which is preliminary data.</text>
</comment>
<dbReference type="SUPFAM" id="SSF46785">
    <property type="entry name" value="Winged helix' DNA-binding domain"/>
    <property type="match status" value="1"/>
</dbReference>
<dbReference type="RefSeq" id="WP_245912912.1">
    <property type="nucleotide sequence ID" value="NZ_QBKS01000001.1"/>
</dbReference>
<dbReference type="InterPro" id="IPR036390">
    <property type="entry name" value="WH_DNA-bd_sf"/>
</dbReference>
<dbReference type="EMBL" id="QBKS01000001">
    <property type="protein sequence ID" value="PTX56450.1"/>
    <property type="molecule type" value="Genomic_DNA"/>
</dbReference>
<keyword evidence="4" id="KW-0804">Transcription</keyword>
<dbReference type="SUPFAM" id="SSF53850">
    <property type="entry name" value="Periplasmic binding protein-like II"/>
    <property type="match status" value="1"/>
</dbReference>
<feature type="domain" description="HTH lysR-type" evidence="5">
    <location>
        <begin position="9"/>
        <end position="66"/>
    </location>
</feature>
<dbReference type="Gene3D" id="1.10.10.10">
    <property type="entry name" value="Winged helix-like DNA-binding domain superfamily/Winged helix DNA-binding domain"/>
    <property type="match status" value="1"/>
</dbReference>
<dbReference type="AlphaFoldDB" id="A0A2T6BK55"/>
<protein>
    <submittedName>
        <fullName evidence="6">DNA-binding transcriptional LysR family regulator</fullName>
    </submittedName>
</protein>
<reference evidence="6 7" key="1">
    <citation type="submission" date="2018-04" db="EMBL/GenBank/DDBJ databases">
        <title>Genomic Encyclopedia of Archaeal and Bacterial Type Strains, Phase II (KMG-II): from individual species to whole genera.</title>
        <authorList>
            <person name="Goeker M."/>
        </authorList>
    </citation>
    <scope>NUCLEOTIDE SEQUENCE [LARGE SCALE GENOMIC DNA]</scope>
    <source>
        <strain evidence="6 7">DSM 100977</strain>
    </source>
</reference>
<evidence type="ECO:0000256" key="4">
    <source>
        <dbReference type="ARBA" id="ARBA00023163"/>
    </source>
</evidence>
<dbReference type="GO" id="GO:0003677">
    <property type="term" value="F:DNA binding"/>
    <property type="evidence" value="ECO:0007669"/>
    <property type="project" value="UniProtKB-KW"/>
</dbReference>
<dbReference type="InterPro" id="IPR005119">
    <property type="entry name" value="LysR_subst-bd"/>
</dbReference>
<evidence type="ECO:0000256" key="3">
    <source>
        <dbReference type="ARBA" id="ARBA00023125"/>
    </source>
</evidence>
<gene>
    <name evidence="6" type="ORF">C8N43_1109</name>
</gene>
<proteinExistence type="inferred from homology"/>
<dbReference type="InterPro" id="IPR050950">
    <property type="entry name" value="HTH-type_LysR_regulators"/>
</dbReference>
<evidence type="ECO:0000259" key="5">
    <source>
        <dbReference type="PROSITE" id="PS50931"/>
    </source>
</evidence>
<keyword evidence="3 6" id="KW-0238">DNA-binding</keyword>
<keyword evidence="2" id="KW-0805">Transcription regulation</keyword>
<organism evidence="6 7">
    <name type="scientific">Litoreibacter ponti</name>
    <dbReference type="NCBI Taxonomy" id="1510457"/>
    <lineage>
        <taxon>Bacteria</taxon>
        <taxon>Pseudomonadati</taxon>
        <taxon>Pseudomonadota</taxon>
        <taxon>Alphaproteobacteria</taxon>
        <taxon>Rhodobacterales</taxon>
        <taxon>Roseobacteraceae</taxon>
        <taxon>Litoreibacter</taxon>
    </lineage>
</organism>
<keyword evidence="7" id="KW-1185">Reference proteome</keyword>
<evidence type="ECO:0000313" key="6">
    <source>
        <dbReference type="EMBL" id="PTX56450.1"/>
    </source>
</evidence>
<dbReference type="PROSITE" id="PS50931">
    <property type="entry name" value="HTH_LYSR"/>
    <property type="match status" value="1"/>
</dbReference>
<sequence length="323" mass="35788">MMVDTPGKITLWQVEIFVAAAEEPSITAAAQRLGASPSAVSQQLSNLEAALGVKLLNRAERPMPLTQAGDLFLRRAQAILHEAAMATSELTLKDLSARMRLRLGVIEDFDADVTPALLMQLASAMPKAQFLLDTGASHRLLDHLEARALDMVVAADPGNLPPGYEVHPLMEDPFVVVTPKRMVRPGQDLMEQLRATPLISYTTRHVMGRQIAAHLARVRLKATNRFELDSYHAIMAMVARGEGWTVLTPLGVMRAKRFMDRVDVYEPPFAALSRRISLVAREGAIQDMPAQVAAELRPLVERDIVGFCTQRMPWLKEQMRVLT</sequence>
<dbReference type="Gene3D" id="3.40.190.10">
    <property type="entry name" value="Periplasmic binding protein-like II"/>
    <property type="match status" value="2"/>
</dbReference>
<dbReference type="GO" id="GO:0003700">
    <property type="term" value="F:DNA-binding transcription factor activity"/>
    <property type="evidence" value="ECO:0007669"/>
    <property type="project" value="InterPro"/>
</dbReference>
<dbReference type="CDD" id="cd05466">
    <property type="entry name" value="PBP2_LTTR_substrate"/>
    <property type="match status" value="1"/>
</dbReference>
<dbReference type="InterPro" id="IPR036388">
    <property type="entry name" value="WH-like_DNA-bd_sf"/>
</dbReference>
<dbReference type="Proteomes" id="UP000243978">
    <property type="component" value="Unassembled WGS sequence"/>
</dbReference>
<accession>A0A2T6BK55</accession>
<dbReference type="GO" id="GO:0005829">
    <property type="term" value="C:cytosol"/>
    <property type="evidence" value="ECO:0007669"/>
    <property type="project" value="TreeGrafter"/>
</dbReference>
<dbReference type="InterPro" id="IPR000847">
    <property type="entry name" value="LysR_HTH_N"/>
</dbReference>
<dbReference type="Pfam" id="PF00126">
    <property type="entry name" value="HTH_1"/>
    <property type="match status" value="1"/>
</dbReference>
<dbReference type="FunFam" id="1.10.10.10:FF:000001">
    <property type="entry name" value="LysR family transcriptional regulator"/>
    <property type="match status" value="1"/>
</dbReference>
<comment type="similarity">
    <text evidence="1">Belongs to the LysR transcriptional regulatory family.</text>
</comment>
<evidence type="ECO:0000256" key="1">
    <source>
        <dbReference type="ARBA" id="ARBA00009437"/>
    </source>
</evidence>
<evidence type="ECO:0000256" key="2">
    <source>
        <dbReference type="ARBA" id="ARBA00023015"/>
    </source>
</evidence>
<dbReference type="Pfam" id="PF03466">
    <property type="entry name" value="LysR_substrate"/>
    <property type="match status" value="1"/>
</dbReference>
<dbReference type="PANTHER" id="PTHR30419">
    <property type="entry name" value="HTH-TYPE TRANSCRIPTIONAL REGULATOR YBHD"/>
    <property type="match status" value="1"/>
</dbReference>